<dbReference type="PANTHER" id="PTHR43022:SF1">
    <property type="entry name" value="PROTEIN SMF"/>
    <property type="match status" value="1"/>
</dbReference>
<evidence type="ECO:0000259" key="2">
    <source>
        <dbReference type="Pfam" id="PF02481"/>
    </source>
</evidence>
<comment type="caution">
    <text evidence="3">The sequence shown here is derived from an EMBL/GenBank/DDBJ whole genome shotgun (WGS) entry which is preliminary data.</text>
</comment>
<dbReference type="EMBL" id="AKKN01000010">
    <property type="protein sequence ID" value="EKT55676.1"/>
    <property type="molecule type" value="Genomic_DNA"/>
</dbReference>
<dbReference type="RefSeq" id="WP_008916146.1">
    <property type="nucleotide sequence ID" value="NZ_CM001773.1"/>
</dbReference>
<evidence type="ECO:0000313" key="3">
    <source>
        <dbReference type="EMBL" id="EKT55676.1"/>
    </source>
</evidence>
<dbReference type="HOGENOM" id="CLU_029601_3_2_6"/>
<dbReference type="AlphaFoldDB" id="K8W723"/>
<keyword evidence="4" id="KW-1185">Reference proteome</keyword>
<organism evidence="3 4">
    <name type="scientific">Providencia sneebia DSM 19967</name>
    <dbReference type="NCBI Taxonomy" id="1141660"/>
    <lineage>
        <taxon>Bacteria</taxon>
        <taxon>Pseudomonadati</taxon>
        <taxon>Pseudomonadota</taxon>
        <taxon>Gammaproteobacteria</taxon>
        <taxon>Enterobacterales</taxon>
        <taxon>Morganellaceae</taxon>
        <taxon>Providencia</taxon>
    </lineage>
</organism>
<dbReference type="SUPFAM" id="SSF102405">
    <property type="entry name" value="MCP/YpsA-like"/>
    <property type="match status" value="1"/>
</dbReference>
<proteinExistence type="inferred from homology"/>
<sequence>MENHSDSIDYWKNEIVAFLALTSLKGVGYWTLRKIYESQLGFKELLKADSEEVLSRYLRIPLPKGVLWSEYQQKLWASGIERARNLKNNGVNLYFYDQPSFPESLKSISEPPYWIFVSGQLDNLKRKSVAIVGTRKPSIDGMFLTKILISSLNDLNLCTISGLATGIDQLCHTESIRYGIPTVAVLGNGIFVEFPKGASSISHEIIKNNGTIVTEYLPEQTYSSENFVRRNRIQAALCSVLFPVEWKIKSGTAHTVEYAFKYNKKIINIYLPKTYAERPELVFSEKNRGAISIELPKNITSVLSEISNEKKDAPAQQSLDF</sequence>
<dbReference type="OrthoDB" id="9785707at2"/>
<dbReference type="Proteomes" id="UP000010290">
    <property type="component" value="Chromosome"/>
</dbReference>
<dbReference type="GO" id="GO:0009294">
    <property type="term" value="P:DNA-mediated transformation"/>
    <property type="evidence" value="ECO:0007669"/>
    <property type="project" value="InterPro"/>
</dbReference>
<dbReference type="Gene3D" id="3.40.50.450">
    <property type="match status" value="1"/>
</dbReference>
<accession>K8W723</accession>
<dbReference type="Pfam" id="PF02481">
    <property type="entry name" value="DNA_processg_A"/>
    <property type="match status" value="1"/>
</dbReference>
<name>K8W723_9GAMM</name>
<protein>
    <recommendedName>
        <fullName evidence="2">Smf/DprA SLOG domain-containing protein</fullName>
    </recommendedName>
</protein>
<dbReference type="InterPro" id="IPR003488">
    <property type="entry name" value="DprA"/>
</dbReference>
<evidence type="ECO:0000313" key="4">
    <source>
        <dbReference type="Proteomes" id="UP000010290"/>
    </source>
</evidence>
<dbReference type="InterPro" id="IPR057666">
    <property type="entry name" value="DrpA_SLOG"/>
</dbReference>
<comment type="similarity">
    <text evidence="1">Belongs to the DprA/Smf family.</text>
</comment>
<feature type="domain" description="Smf/DprA SLOG" evidence="2">
    <location>
        <begin position="93"/>
        <end position="271"/>
    </location>
</feature>
<dbReference type="PATRIC" id="fig|1141660.3.peg.2368"/>
<dbReference type="PANTHER" id="PTHR43022">
    <property type="entry name" value="PROTEIN SMF"/>
    <property type="match status" value="1"/>
</dbReference>
<reference evidence="3 4" key="1">
    <citation type="journal article" date="2012" name="BMC Genomics">
        <title>Comparative genomics of bacteria in the genus Providencia isolated from wild Drosophila melanogaster.</title>
        <authorList>
            <person name="Galac M.R."/>
            <person name="Lazzaro B.P."/>
        </authorList>
    </citation>
    <scope>NUCLEOTIDE SEQUENCE [LARGE SCALE GENOMIC DNA]</scope>
    <source>
        <strain evidence="3 4">DSM 19967</strain>
    </source>
</reference>
<evidence type="ECO:0000256" key="1">
    <source>
        <dbReference type="ARBA" id="ARBA00006525"/>
    </source>
</evidence>
<gene>
    <name evidence="3" type="ORF">OO7_11879</name>
</gene>